<dbReference type="OMA" id="YMAHYVR"/>
<protein>
    <submittedName>
        <fullName evidence="2">Uncharacterized protein</fullName>
    </submittedName>
</protein>
<dbReference type="EnsemblMetazoa" id="G2724.2">
    <property type="protein sequence ID" value="G2724.2:cds"/>
    <property type="gene ID" value="G2724"/>
</dbReference>
<dbReference type="EnsemblMetazoa" id="G2724.1">
    <property type="protein sequence ID" value="G2724.1:cds"/>
    <property type="gene ID" value="G2724"/>
</dbReference>
<evidence type="ECO:0000256" key="1">
    <source>
        <dbReference type="SAM" id="SignalP"/>
    </source>
</evidence>
<keyword evidence="1" id="KW-0732">Signal</keyword>
<dbReference type="EnsemblMetazoa" id="G2724.3">
    <property type="protein sequence ID" value="G2724.3:cds"/>
    <property type="gene ID" value="G2724"/>
</dbReference>
<name>A0A8W8LA62_MAGGI</name>
<reference evidence="2" key="1">
    <citation type="submission" date="2022-08" db="UniProtKB">
        <authorList>
            <consortium name="EnsemblMetazoa"/>
        </authorList>
    </citation>
    <scope>IDENTIFICATION</scope>
    <source>
        <strain evidence="2">05x7-T-G4-1.051#20</strain>
    </source>
</reference>
<dbReference type="OrthoDB" id="6147628at2759"/>
<dbReference type="Proteomes" id="UP000005408">
    <property type="component" value="Unassembled WGS sequence"/>
</dbReference>
<keyword evidence="3" id="KW-1185">Reference proteome</keyword>
<evidence type="ECO:0000313" key="3">
    <source>
        <dbReference type="Proteomes" id="UP000005408"/>
    </source>
</evidence>
<proteinExistence type="predicted"/>
<accession>A0A8W8LA62</accession>
<sequence>MTGNLLYVIVMLGASQWIVRGIPNRQEISVSQRGALSYVVGQGCPYQVHYVRDNYFTYRSYRTVAGSTTPASTVNWVTYVYDRGVENYVPMELIRGAIHCGMNYALYAVSAPPNILQQLHADFSGIPGVLG</sequence>
<feature type="signal peptide" evidence="1">
    <location>
        <begin position="1"/>
        <end position="21"/>
    </location>
</feature>
<organism evidence="2 3">
    <name type="scientific">Magallana gigas</name>
    <name type="common">Pacific oyster</name>
    <name type="synonym">Crassostrea gigas</name>
    <dbReference type="NCBI Taxonomy" id="29159"/>
    <lineage>
        <taxon>Eukaryota</taxon>
        <taxon>Metazoa</taxon>
        <taxon>Spiralia</taxon>
        <taxon>Lophotrochozoa</taxon>
        <taxon>Mollusca</taxon>
        <taxon>Bivalvia</taxon>
        <taxon>Autobranchia</taxon>
        <taxon>Pteriomorphia</taxon>
        <taxon>Ostreida</taxon>
        <taxon>Ostreoidea</taxon>
        <taxon>Ostreidae</taxon>
        <taxon>Magallana</taxon>
    </lineage>
</organism>
<dbReference type="AlphaFoldDB" id="A0A8W8LA62"/>
<feature type="chain" id="PRO_5042431555" evidence="1">
    <location>
        <begin position="22"/>
        <end position="131"/>
    </location>
</feature>
<evidence type="ECO:0000313" key="2">
    <source>
        <dbReference type="EnsemblMetazoa" id="G2724.2:cds"/>
    </source>
</evidence>